<comment type="subcellular location">
    <subcellularLocation>
        <location evidence="1">Cell membrane</location>
        <topology evidence="1">Multi-pass membrane protein</topology>
    </subcellularLocation>
</comment>
<evidence type="ECO:0000313" key="11">
    <source>
        <dbReference type="Proteomes" id="UP000321484"/>
    </source>
</evidence>
<organism evidence="10 11">
    <name type="scientific">Actinotalea fermentans</name>
    <dbReference type="NCBI Taxonomy" id="43671"/>
    <lineage>
        <taxon>Bacteria</taxon>
        <taxon>Bacillati</taxon>
        <taxon>Actinomycetota</taxon>
        <taxon>Actinomycetes</taxon>
        <taxon>Micrococcales</taxon>
        <taxon>Cellulomonadaceae</taxon>
        <taxon>Actinotalea</taxon>
    </lineage>
</organism>
<name>A0A511Z0B3_9CELL</name>
<dbReference type="InterPro" id="IPR008984">
    <property type="entry name" value="SMAD_FHA_dom_sf"/>
</dbReference>
<accession>A0A511Z0B3</accession>
<dbReference type="Pfam" id="PF06271">
    <property type="entry name" value="RDD"/>
    <property type="match status" value="1"/>
</dbReference>
<keyword evidence="6 8" id="KW-0472">Membrane</keyword>
<protein>
    <recommendedName>
        <fullName evidence="9">FHA domain-containing protein</fullName>
    </recommendedName>
</protein>
<evidence type="ECO:0000256" key="8">
    <source>
        <dbReference type="SAM" id="Phobius"/>
    </source>
</evidence>
<feature type="transmembrane region" description="Helical" evidence="8">
    <location>
        <begin position="108"/>
        <end position="131"/>
    </location>
</feature>
<dbReference type="Proteomes" id="UP000321484">
    <property type="component" value="Unassembled WGS sequence"/>
</dbReference>
<evidence type="ECO:0000256" key="7">
    <source>
        <dbReference type="SAM" id="MobiDB-lite"/>
    </source>
</evidence>
<dbReference type="PANTHER" id="PTHR36115:SF6">
    <property type="entry name" value="PROLINE-RICH ANTIGEN HOMOLOG"/>
    <property type="match status" value="1"/>
</dbReference>
<dbReference type="GO" id="GO:0005886">
    <property type="term" value="C:plasma membrane"/>
    <property type="evidence" value="ECO:0007669"/>
    <property type="project" value="UniProtKB-SubCell"/>
</dbReference>
<dbReference type="InterPro" id="IPR051791">
    <property type="entry name" value="Pra-immunoreactive"/>
</dbReference>
<keyword evidence="3" id="KW-0597">Phosphoprotein</keyword>
<dbReference type="InterPro" id="IPR000253">
    <property type="entry name" value="FHA_dom"/>
</dbReference>
<proteinExistence type="predicted"/>
<dbReference type="PROSITE" id="PS50006">
    <property type="entry name" value="FHA_DOMAIN"/>
    <property type="match status" value="1"/>
</dbReference>
<evidence type="ECO:0000259" key="9">
    <source>
        <dbReference type="PROSITE" id="PS50006"/>
    </source>
</evidence>
<evidence type="ECO:0000256" key="5">
    <source>
        <dbReference type="ARBA" id="ARBA00022989"/>
    </source>
</evidence>
<dbReference type="RefSeq" id="WP_146819797.1">
    <property type="nucleotide sequence ID" value="NZ_BJYK01000009.1"/>
</dbReference>
<dbReference type="PANTHER" id="PTHR36115">
    <property type="entry name" value="PROLINE-RICH ANTIGEN HOMOLOG-RELATED"/>
    <property type="match status" value="1"/>
</dbReference>
<feature type="region of interest" description="Disordered" evidence="7">
    <location>
        <begin position="186"/>
        <end position="209"/>
    </location>
</feature>
<dbReference type="OrthoDB" id="3254248at2"/>
<reference evidence="10 11" key="1">
    <citation type="submission" date="2019-07" db="EMBL/GenBank/DDBJ databases">
        <title>Whole genome shotgun sequence of Actinotalea fermentans NBRC 105374.</title>
        <authorList>
            <person name="Hosoyama A."/>
            <person name="Uohara A."/>
            <person name="Ohji S."/>
            <person name="Ichikawa N."/>
        </authorList>
    </citation>
    <scope>NUCLEOTIDE SEQUENCE [LARGE SCALE GENOMIC DNA]</scope>
    <source>
        <strain evidence="10 11">NBRC 105374</strain>
    </source>
</reference>
<keyword evidence="5 8" id="KW-1133">Transmembrane helix</keyword>
<evidence type="ECO:0000256" key="6">
    <source>
        <dbReference type="ARBA" id="ARBA00023136"/>
    </source>
</evidence>
<feature type="transmembrane region" description="Helical" evidence="8">
    <location>
        <begin position="53"/>
        <end position="73"/>
    </location>
</feature>
<evidence type="ECO:0000256" key="2">
    <source>
        <dbReference type="ARBA" id="ARBA00022475"/>
    </source>
</evidence>
<keyword evidence="11" id="KW-1185">Reference proteome</keyword>
<feature type="domain" description="FHA" evidence="9">
    <location>
        <begin position="444"/>
        <end position="500"/>
    </location>
</feature>
<dbReference type="InterPro" id="IPR010432">
    <property type="entry name" value="RDD"/>
</dbReference>
<evidence type="ECO:0000313" key="10">
    <source>
        <dbReference type="EMBL" id="GEN80888.1"/>
    </source>
</evidence>
<dbReference type="SUPFAM" id="SSF49879">
    <property type="entry name" value="SMAD/FHA domain"/>
    <property type="match status" value="1"/>
</dbReference>
<evidence type="ECO:0000256" key="4">
    <source>
        <dbReference type="ARBA" id="ARBA00022692"/>
    </source>
</evidence>
<feature type="compositionally biased region" description="Pro residues" evidence="7">
    <location>
        <begin position="186"/>
        <end position="201"/>
    </location>
</feature>
<dbReference type="Gene3D" id="2.60.200.20">
    <property type="match status" value="1"/>
</dbReference>
<keyword evidence="4 8" id="KW-0812">Transmembrane</keyword>
<gene>
    <name evidence="10" type="ORF">AFE02nite_26220</name>
</gene>
<evidence type="ECO:0000256" key="3">
    <source>
        <dbReference type="ARBA" id="ARBA00022553"/>
    </source>
</evidence>
<dbReference type="EMBL" id="BJYK01000009">
    <property type="protein sequence ID" value="GEN80888.1"/>
    <property type="molecule type" value="Genomic_DNA"/>
</dbReference>
<keyword evidence="2" id="KW-1003">Cell membrane</keyword>
<comment type="caution">
    <text evidence="10">The sequence shown here is derived from an EMBL/GenBank/DDBJ whole genome shotgun (WGS) entry which is preliminary data.</text>
</comment>
<dbReference type="AlphaFoldDB" id="A0A511Z0B3"/>
<feature type="transmembrane region" description="Helical" evidence="8">
    <location>
        <begin position="23"/>
        <end position="41"/>
    </location>
</feature>
<evidence type="ECO:0000256" key="1">
    <source>
        <dbReference type="ARBA" id="ARBA00004651"/>
    </source>
</evidence>
<sequence length="533" mass="53418">MAYPGAVPASVGKRVLASVIDTLAAFLLGGAFLGAGTWQAATATDDGVPSGALVLTLVGVGLLAALGLAQWWYHGRRGATLGKALVGLRTVDADTGQPIGMGRALLRALVVAAGSLAFGVGQLVVLASPLFDAGGRRQGWHDKAVRALLVDVVTGVDPVRARASEEAATARLDGLLAPVAVVDLPPGTPAAPPPPPPPPAPAFLDVPAPDLPPTTPAYLAPVTPDYLAATPGPAAPAPPDNAVPDNAVPDNAVPDNAVPDVAAPTAPDYLAPYPAAVPPQPAPGEVAGHPADARPALAAIDDADDDSTGLISAVPGARPAAPGGPPPLEPTILVDHVPEGLAVPLPAHDAEGADAGADLPVPVAGEAVPLPTVPGHGIAPAAAAPVATPSAAATDDAADDDLDDVEATRLSLSGTSRGRRRTDGPAHAVLHLWNGEDVTLTGFALLGRNPVRRDDEPLPEQVITVPDQRRSVSKTHLSAGVDGAGLWVRDRGSTNGTVITLPDGAQVICTPGQLVRVPVGATVSFGDFWFTVS</sequence>